<comment type="caution">
    <text evidence="12">The sequence shown here is derived from an EMBL/GenBank/DDBJ whole genome shotgun (WGS) entry which is preliminary data.</text>
</comment>
<dbReference type="STRING" id="151549.A0A4C1TN44"/>
<accession>A0A4C1TN44</accession>
<keyword evidence="5" id="KW-0493">Microtubule</keyword>
<evidence type="ECO:0000313" key="13">
    <source>
        <dbReference type="Proteomes" id="UP000299102"/>
    </source>
</evidence>
<evidence type="ECO:0000256" key="7">
    <source>
        <dbReference type="ARBA" id="ARBA00023017"/>
    </source>
</evidence>
<dbReference type="Proteomes" id="UP000299102">
    <property type="component" value="Unassembled WGS sequence"/>
</dbReference>
<dbReference type="GO" id="GO:0003341">
    <property type="term" value="P:cilium movement"/>
    <property type="evidence" value="ECO:0007669"/>
    <property type="project" value="TreeGrafter"/>
</dbReference>
<protein>
    <submittedName>
        <fullName evidence="12">Dynein intermediate chain 2, axonemal</fullName>
    </submittedName>
</protein>
<organism evidence="12 13">
    <name type="scientific">Eumeta variegata</name>
    <name type="common">Bagworm moth</name>
    <name type="synonym">Eumeta japonica</name>
    <dbReference type="NCBI Taxonomy" id="151549"/>
    <lineage>
        <taxon>Eukaryota</taxon>
        <taxon>Metazoa</taxon>
        <taxon>Ecdysozoa</taxon>
        <taxon>Arthropoda</taxon>
        <taxon>Hexapoda</taxon>
        <taxon>Insecta</taxon>
        <taxon>Pterygota</taxon>
        <taxon>Neoptera</taxon>
        <taxon>Endopterygota</taxon>
        <taxon>Lepidoptera</taxon>
        <taxon>Glossata</taxon>
        <taxon>Ditrysia</taxon>
        <taxon>Tineoidea</taxon>
        <taxon>Psychidae</taxon>
        <taxon>Oiketicinae</taxon>
        <taxon>Eumeta</taxon>
    </lineage>
</organism>
<proteinExistence type="inferred from homology"/>
<dbReference type="EMBL" id="BGZK01000067">
    <property type="protein sequence ID" value="GBP14928.1"/>
    <property type="molecule type" value="Genomic_DNA"/>
</dbReference>
<dbReference type="OrthoDB" id="366230at2759"/>
<evidence type="ECO:0000256" key="9">
    <source>
        <dbReference type="ARBA" id="ARBA00023175"/>
    </source>
</evidence>
<dbReference type="Gene3D" id="2.130.10.10">
    <property type="entry name" value="YVTN repeat-like/Quinoprotein amine dehydrogenase"/>
    <property type="match status" value="2"/>
</dbReference>
<evidence type="ECO:0000256" key="5">
    <source>
        <dbReference type="ARBA" id="ARBA00022701"/>
    </source>
</evidence>
<evidence type="ECO:0000256" key="1">
    <source>
        <dbReference type="ARBA" id="ARBA00004430"/>
    </source>
</evidence>
<evidence type="ECO:0000256" key="10">
    <source>
        <dbReference type="ARBA" id="ARBA00023212"/>
    </source>
</evidence>
<dbReference type="GO" id="GO:0005874">
    <property type="term" value="C:microtubule"/>
    <property type="evidence" value="ECO:0007669"/>
    <property type="project" value="UniProtKB-KW"/>
</dbReference>
<comment type="subcellular location">
    <subcellularLocation>
        <location evidence="1">Cytoplasm</location>
        <location evidence="1">Cytoskeleton</location>
        <location evidence="1">Cilium axoneme</location>
    </subcellularLocation>
</comment>
<evidence type="ECO:0000256" key="4">
    <source>
        <dbReference type="ARBA" id="ARBA00022574"/>
    </source>
</evidence>
<dbReference type="GO" id="GO:0036157">
    <property type="term" value="C:outer dynein arm"/>
    <property type="evidence" value="ECO:0007669"/>
    <property type="project" value="TreeGrafter"/>
</dbReference>
<dbReference type="GO" id="GO:0045503">
    <property type="term" value="F:dynein light chain binding"/>
    <property type="evidence" value="ECO:0007669"/>
    <property type="project" value="TreeGrafter"/>
</dbReference>
<keyword evidence="3" id="KW-0963">Cytoplasm</keyword>
<keyword evidence="9" id="KW-0505">Motor protein</keyword>
<name>A0A4C1TN44_EUMVA</name>
<keyword evidence="8" id="KW-0969">Cilium</keyword>
<dbReference type="InterPro" id="IPR050687">
    <property type="entry name" value="Dynein_IC"/>
</dbReference>
<dbReference type="PANTHER" id="PTHR12442">
    <property type="entry name" value="DYNEIN INTERMEDIATE CHAIN"/>
    <property type="match status" value="1"/>
</dbReference>
<dbReference type="AlphaFoldDB" id="A0A4C1TN44"/>
<dbReference type="SMART" id="SM00320">
    <property type="entry name" value="WD40"/>
    <property type="match status" value="5"/>
</dbReference>
<dbReference type="PANTHER" id="PTHR12442:SF7">
    <property type="entry name" value="DYNEIN AXONEMAL INTERMEDIATE CHAIN 2"/>
    <property type="match status" value="1"/>
</dbReference>
<reference evidence="12 13" key="1">
    <citation type="journal article" date="2019" name="Commun. Biol.">
        <title>The bagworm genome reveals a unique fibroin gene that provides high tensile strength.</title>
        <authorList>
            <person name="Kono N."/>
            <person name="Nakamura H."/>
            <person name="Ohtoshi R."/>
            <person name="Tomita M."/>
            <person name="Numata K."/>
            <person name="Arakawa K."/>
        </authorList>
    </citation>
    <scope>NUCLEOTIDE SEQUENCE [LARGE SCALE GENOMIC DNA]</scope>
</reference>
<keyword evidence="11" id="KW-0966">Cell projection</keyword>
<keyword evidence="4" id="KW-0853">WD repeat</keyword>
<comment type="similarity">
    <text evidence="2">Belongs to the dynein intermediate chain family.</text>
</comment>
<sequence>MEITSAYISKRINFGKQPLFCEQGPEMCDSIAPNVNEQKLYILRNPVHELVQNTPVFSANDANTTRVEQTVTGVNHAEGGWPVDVPFTDIESTQRYKRRIEKEDDYVHAVMKLYSKFEHYVLQNRSIEMYQSYYMEMPHMPETEKHSVRTVNVYRDGGNRGPQRPISSIDWQSEGGRQMAVTYSHLDVNRKTKSLNDCYLWDVENASQPHMTIEPFSTLLDLKYCPKDPCLLVGGLVTGQVGVWDTRVGGQVLRFCPPHVAHRDLVRSVQFIAAKSGREFFSGGADGCCKWWDMRNMEQPTDTVIIDILKQSTDEQSMAKANGITILEYEPSIPVRYMVGTENGLVVCGNRKGKTPYEMLPAAYEAHNGPVWALERSPAFLKNFLTVGDWTMRVWSEDCRESAVLWSPPNRHKLTCATWSPTRYSLILLTQANGVLTLWDLLRRQYEPIVSIQVCEEPLMKVRAHEGGTLVACGSKQGRIYMLKMSHTLVVTGDRDKGLLTSMFERESKRERILEARLREIRLKLKQAEEPPAVVGSALAIDPTVGDRDLLQAQAEYFQIAKKEFQSM</sequence>
<evidence type="ECO:0000256" key="8">
    <source>
        <dbReference type="ARBA" id="ARBA00023069"/>
    </source>
</evidence>
<dbReference type="GO" id="GO:0045504">
    <property type="term" value="F:dynein heavy chain binding"/>
    <property type="evidence" value="ECO:0007669"/>
    <property type="project" value="TreeGrafter"/>
</dbReference>
<evidence type="ECO:0000256" key="2">
    <source>
        <dbReference type="ARBA" id="ARBA00011059"/>
    </source>
</evidence>
<evidence type="ECO:0000313" key="12">
    <source>
        <dbReference type="EMBL" id="GBP14928.1"/>
    </source>
</evidence>
<dbReference type="InterPro" id="IPR036322">
    <property type="entry name" value="WD40_repeat_dom_sf"/>
</dbReference>
<dbReference type="Pfam" id="PF00400">
    <property type="entry name" value="WD40"/>
    <property type="match status" value="1"/>
</dbReference>
<evidence type="ECO:0000256" key="6">
    <source>
        <dbReference type="ARBA" id="ARBA00022737"/>
    </source>
</evidence>
<evidence type="ECO:0000256" key="11">
    <source>
        <dbReference type="ARBA" id="ARBA00023273"/>
    </source>
</evidence>
<keyword evidence="7" id="KW-0243">Dynein</keyword>
<dbReference type="GO" id="GO:0036158">
    <property type="term" value="P:outer dynein arm assembly"/>
    <property type="evidence" value="ECO:0007669"/>
    <property type="project" value="TreeGrafter"/>
</dbReference>
<keyword evidence="13" id="KW-1185">Reference proteome</keyword>
<dbReference type="InterPro" id="IPR001680">
    <property type="entry name" value="WD40_rpt"/>
</dbReference>
<dbReference type="SUPFAM" id="SSF50978">
    <property type="entry name" value="WD40 repeat-like"/>
    <property type="match status" value="1"/>
</dbReference>
<evidence type="ECO:0000256" key="3">
    <source>
        <dbReference type="ARBA" id="ARBA00022490"/>
    </source>
</evidence>
<gene>
    <name evidence="12" type="primary">Dnai2</name>
    <name evidence="12" type="ORF">EVAR_75500_1</name>
</gene>
<keyword evidence="6" id="KW-0677">Repeat</keyword>
<dbReference type="InterPro" id="IPR015943">
    <property type="entry name" value="WD40/YVTN_repeat-like_dom_sf"/>
</dbReference>
<keyword evidence="10" id="KW-0206">Cytoskeleton</keyword>